<feature type="transmembrane region" description="Helical" evidence="1">
    <location>
        <begin position="12"/>
        <end position="32"/>
    </location>
</feature>
<dbReference type="Proteomes" id="UP000619170">
    <property type="component" value="Unassembled WGS sequence"/>
</dbReference>
<accession>A0ABR9NM33</accession>
<reference evidence="3" key="2">
    <citation type="submission" date="2023-07" db="EMBL/GenBank/DDBJ databases">
        <title>Acinetobacter oleivorans assembled AC1583.</title>
        <authorList>
            <person name="Yeo C.C."/>
        </authorList>
    </citation>
    <scope>NUCLEOTIDE SEQUENCE [LARGE SCALE GENOMIC DNA]</scope>
    <source>
        <strain evidence="3">AC1583</strain>
    </source>
</reference>
<keyword evidence="1" id="KW-0812">Transmembrane</keyword>
<reference evidence="2 3" key="1">
    <citation type="submission" date="2020-10" db="EMBL/GenBank/DDBJ databases">
        <authorList>
            <person name="Mohd Rani F."/>
        </authorList>
    </citation>
    <scope>NUCLEOTIDE SEQUENCE [LARGE SCALE GENOMIC DNA]</scope>
    <source>
        <strain evidence="2 3">AC1583</strain>
    </source>
</reference>
<name>A0ABR9NM33_9GAMM</name>
<keyword evidence="1" id="KW-0472">Membrane</keyword>
<feature type="transmembrane region" description="Helical" evidence="1">
    <location>
        <begin position="52"/>
        <end position="72"/>
    </location>
</feature>
<gene>
    <name evidence="2" type="ORF">IIQ43_12800</name>
</gene>
<protein>
    <submittedName>
        <fullName evidence="2">Uncharacterized protein</fullName>
    </submittedName>
</protein>
<keyword evidence="3" id="KW-1185">Reference proteome</keyword>
<evidence type="ECO:0000256" key="1">
    <source>
        <dbReference type="SAM" id="Phobius"/>
    </source>
</evidence>
<evidence type="ECO:0000313" key="2">
    <source>
        <dbReference type="EMBL" id="MBE2165402.1"/>
    </source>
</evidence>
<dbReference type="EMBL" id="JADAZL010000006">
    <property type="protein sequence ID" value="MBE2165402.1"/>
    <property type="molecule type" value="Genomic_DNA"/>
</dbReference>
<keyword evidence="1" id="KW-1133">Transmembrane helix</keyword>
<proteinExistence type="predicted"/>
<comment type="caution">
    <text evidence="2">The sequence shown here is derived from an EMBL/GenBank/DDBJ whole genome shotgun (WGS) entry which is preliminary data.</text>
</comment>
<organism evidence="2 3">
    <name type="scientific">Acinetobacter oleivorans</name>
    <dbReference type="NCBI Taxonomy" id="1148157"/>
    <lineage>
        <taxon>Bacteria</taxon>
        <taxon>Pseudomonadati</taxon>
        <taxon>Pseudomonadota</taxon>
        <taxon>Gammaproteobacteria</taxon>
        <taxon>Moraxellales</taxon>
        <taxon>Moraxellaceae</taxon>
        <taxon>Acinetobacter</taxon>
    </lineage>
</organism>
<sequence>MKNSMKEIEKYVGYYFLAYIYVLILCGFFQYFTVCQGKSLACNFSITGINQIITTTATVITPIIAIIGFLSWRNQETYKKSQTLIDLIIDRIRDLEVSWRESREYEEGSRFQDYCVREIVGTDSFEDLKLMNKELENNNKNIIILEDLIFLINKLHLEKKLDLSALDEAVDHVKTMLEKNLEDLFDFHQQLVLIKYGDNFTIKTEKEMLEICYRFDRYCDQVMGRKLNTLKHDYIKEFNESLLKISAEVIMIKKEI</sequence>
<evidence type="ECO:0000313" key="3">
    <source>
        <dbReference type="Proteomes" id="UP000619170"/>
    </source>
</evidence>